<protein>
    <recommendedName>
        <fullName evidence="4">Zinc finger LSD1-type domain-containing protein</fullName>
    </recommendedName>
</protein>
<dbReference type="NCBIfam" id="TIGR01053">
    <property type="entry name" value="LSD1"/>
    <property type="match status" value="3"/>
</dbReference>
<evidence type="ECO:0000313" key="5">
    <source>
        <dbReference type="EMBL" id="CAD9219436.1"/>
    </source>
</evidence>
<dbReference type="InterPro" id="IPR005735">
    <property type="entry name" value="Znf_LSD1"/>
</dbReference>
<evidence type="ECO:0000256" key="1">
    <source>
        <dbReference type="ARBA" id="ARBA00004123"/>
    </source>
</evidence>
<proteinExistence type="predicted"/>
<evidence type="ECO:0000256" key="3">
    <source>
        <dbReference type="SAM" id="MobiDB-lite"/>
    </source>
</evidence>
<feature type="domain" description="Zinc finger LSD1-type" evidence="4">
    <location>
        <begin position="71"/>
        <end position="95"/>
    </location>
</feature>
<dbReference type="GO" id="GO:0005634">
    <property type="term" value="C:nucleus"/>
    <property type="evidence" value="ECO:0007669"/>
    <property type="project" value="UniProtKB-SubCell"/>
</dbReference>
<accession>A0A7S1T409</accession>
<sequence length="197" mass="20531">MNLAQQAPVYRTTMPPTTTPPQPQVVQNQIVCSGCSTLLMYPQGASNVRCSRCHHITAAAQGGPDMARLVCNGCRVLLMYPRGASSVQCSCCCTVNCAAQPQSNQLGNVVCGGCTVTLMYALGAQSVKCALCNYVTCVQGAHSLPQHSSAPSTSKPPASPAAPAKVTHSVVVENPYTLDEHGNEVPSISVGVQKLSI</sequence>
<dbReference type="EMBL" id="HBGG01038812">
    <property type="protein sequence ID" value="CAD9219436.1"/>
    <property type="molecule type" value="Transcribed_RNA"/>
</dbReference>
<dbReference type="InterPro" id="IPR040319">
    <property type="entry name" value="LSD1-like"/>
</dbReference>
<keyword evidence="2" id="KW-0539">Nucleus</keyword>
<dbReference type="Pfam" id="PF06943">
    <property type="entry name" value="zf-LSD1"/>
    <property type="match status" value="3"/>
</dbReference>
<dbReference type="AlphaFoldDB" id="A0A7S1T409"/>
<gene>
    <name evidence="5" type="ORF">TCHU04912_LOCUS19957</name>
</gene>
<reference evidence="5" key="1">
    <citation type="submission" date="2021-01" db="EMBL/GenBank/DDBJ databases">
        <authorList>
            <person name="Corre E."/>
            <person name="Pelletier E."/>
            <person name="Niang G."/>
            <person name="Scheremetjew M."/>
            <person name="Finn R."/>
            <person name="Kale V."/>
            <person name="Holt S."/>
            <person name="Cochrane G."/>
            <person name="Meng A."/>
            <person name="Brown T."/>
            <person name="Cohen L."/>
        </authorList>
    </citation>
    <scope>NUCLEOTIDE SEQUENCE</scope>
    <source>
        <strain evidence="5">PLY429</strain>
    </source>
</reference>
<dbReference type="PANTHER" id="PTHR31747:SF3">
    <property type="entry name" value="PROTEIN LSD1"/>
    <property type="match status" value="1"/>
</dbReference>
<feature type="domain" description="Zinc finger LSD1-type" evidence="4">
    <location>
        <begin position="111"/>
        <end position="135"/>
    </location>
</feature>
<dbReference type="PANTHER" id="PTHR31747">
    <property type="entry name" value="PROTEIN LSD1"/>
    <property type="match status" value="1"/>
</dbReference>
<feature type="region of interest" description="Disordered" evidence="3">
    <location>
        <begin position="1"/>
        <end position="22"/>
    </location>
</feature>
<organism evidence="5">
    <name type="scientific">Tetraselmis chuii</name>
    <dbReference type="NCBI Taxonomy" id="63592"/>
    <lineage>
        <taxon>Eukaryota</taxon>
        <taxon>Viridiplantae</taxon>
        <taxon>Chlorophyta</taxon>
        <taxon>core chlorophytes</taxon>
        <taxon>Chlorodendrophyceae</taxon>
        <taxon>Chlorodendrales</taxon>
        <taxon>Chlorodendraceae</taxon>
        <taxon>Tetraselmis</taxon>
    </lineage>
</organism>
<name>A0A7S1T409_9CHLO</name>
<feature type="domain" description="Zinc finger LSD1-type" evidence="4">
    <location>
        <begin position="32"/>
        <end position="56"/>
    </location>
</feature>
<evidence type="ECO:0000259" key="4">
    <source>
        <dbReference type="Pfam" id="PF06943"/>
    </source>
</evidence>
<evidence type="ECO:0000256" key="2">
    <source>
        <dbReference type="ARBA" id="ARBA00023242"/>
    </source>
</evidence>
<comment type="subcellular location">
    <subcellularLocation>
        <location evidence="1">Nucleus</location>
    </subcellularLocation>
</comment>